<feature type="compositionally biased region" description="Low complexity" evidence="1">
    <location>
        <begin position="252"/>
        <end position="262"/>
    </location>
</feature>
<gene>
    <name evidence="3" type="ORF">Oscil6304_3253</name>
</gene>
<protein>
    <recommendedName>
        <fullName evidence="2">Restriction endonuclease type I HsdR N-terminal domain-containing protein</fullName>
    </recommendedName>
</protein>
<reference evidence="3 4" key="1">
    <citation type="submission" date="2012-06" db="EMBL/GenBank/DDBJ databases">
        <title>Finished chromosome of genome of Oscillatoria acuminata PCC 6304.</title>
        <authorList>
            <consortium name="US DOE Joint Genome Institute"/>
            <person name="Gugger M."/>
            <person name="Coursin T."/>
            <person name="Rippka R."/>
            <person name="Tandeau De Marsac N."/>
            <person name="Huntemann M."/>
            <person name="Wei C.-L."/>
            <person name="Han J."/>
            <person name="Detter J.C."/>
            <person name="Han C."/>
            <person name="Tapia R."/>
            <person name="Davenport K."/>
            <person name="Daligault H."/>
            <person name="Erkkila T."/>
            <person name="Gu W."/>
            <person name="Munk A.C.C."/>
            <person name="Teshima H."/>
            <person name="Xu Y."/>
            <person name="Chain P."/>
            <person name="Chen A."/>
            <person name="Krypides N."/>
            <person name="Mavromatis K."/>
            <person name="Markowitz V."/>
            <person name="Szeto E."/>
            <person name="Ivanova N."/>
            <person name="Mikhailova N."/>
            <person name="Ovchinnikova G."/>
            <person name="Pagani I."/>
            <person name="Pati A."/>
            <person name="Goodwin L."/>
            <person name="Peters L."/>
            <person name="Pitluck S."/>
            <person name="Woyke T."/>
            <person name="Kerfeld C."/>
        </authorList>
    </citation>
    <scope>NUCLEOTIDE SEQUENCE [LARGE SCALE GENOMIC DNA]</scope>
    <source>
        <strain evidence="3 4">PCC 6304</strain>
    </source>
</reference>
<dbReference type="Pfam" id="PF04313">
    <property type="entry name" value="HSDR_N"/>
    <property type="match status" value="1"/>
</dbReference>
<dbReference type="Proteomes" id="UP000010367">
    <property type="component" value="Chromosome"/>
</dbReference>
<dbReference type="eggNOG" id="COG4748">
    <property type="taxonomic scope" value="Bacteria"/>
</dbReference>
<dbReference type="PATRIC" id="fig|56110.3.peg.3886"/>
<dbReference type="GO" id="GO:0003677">
    <property type="term" value="F:DNA binding"/>
    <property type="evidence" value="ECO:0007669"/>
    <property type="project" value="UniProtKB-KW"/>
</dbReference>
<feature type="compositionally biased region" description="Acidic residues" evidence="1">
    <location>
        <begin position="263"/>
        <end position="277"/>
    </location>
</feature>
<dbReference type="HOGENOM" id="CLU_045501_0_0_3"/>
<dbReference type="Gene3D" id="3.90.1570.30">
    <property type="match status" value="1"/>
</dbReference>
<evidence type="ECO:0000313" key="3">
    <source>
        <dbReference type="EMBL" id="AFY82830.1"/>
    </source>
</evidence>
<organism evidence="3 4">
    <name type="scientific">Oscillatoria acuminata PCC 6304</name>
    <dbReference type="NCBI Taxonomy" id="56110"/>
    <lineage>
        <taxon>Bacteria</taxon>
        <taxon>Bacillati</taxon>
        <taxon>Cyanobacteriota</taxon>
        <taxon>Cyanophyceae</taxon>
        <taxon>Oscillatoriophycideae</taxon>
        <taxon>Oscillatoriales</taxon>
        <taxon>Oscillatoriaceae</taxon>
        <taxon>Oscillatoria</taxon>
    </lineage>
</organism>
<feature type="domain" description="Restriction endonuclease type I HsdR N-terminal" evidence="2">
    <location>
        <begin position="24"/>
        <end position="130"/>
    </location>
</feature>
<evidence type="ECO:0000313" key="4">
    <source>
        <dbReference type="Proteomes" id="UP000010367"/>
    </source>
</evidence>
<sequence length="396" mass="44262">MGFAEDVAKVAERVRKNADLVVGEQATKQQLILPFLHTLGYDIWDPSEVIPESIAAVATKTKAGHLNKVDYAIAINDTVVMVVEAKARNEKPEIHYGQLKSYFDATLSAKVGICTNGVEYRFFTDLRNQNLMDKEPFFIFNLFDYQPKDLESLKLFHRDNFDTFAIKLEAEEMVFVKGMAVLIGNLLKDPSDDLIRFLIGELTKLDGGYAIEGKITSKKVEQFKPIAKKAIQTCLLELMTRSLNQEMQQPIPSATLTTPSDSTLDDDNSGPDDPDSQIVTTEEELEAFEKLKAITATSTASNQFEINHKDTVSYFGINLGKTTWWFLRFYLTPKKKSFITRLPLEEIQPLAAGFEVQEVSASVGGAASRVVISDISDLDKLAPLLLKCYETEAAKH</sequence>
<dbReference type="RefSeq" id="WP_015149462.1">
    <property type="nucleotide sequence ID" value="NC_019693.1"/>
</dbReference>
<keyword evidence="4" id="KW-1185">Reference proteome</keyword>
<dbReference type="GO" id="GO:0005524">
    <property type="term" value="F:ATP binding"/>
    <property type="evidence" value="ECO:0007669"/>
    <property type="project" value="UniProtKB-KW"/>
</dbReference>
<evidence type="ECO:0000259" key="2">
    <source>
        <dbReference type="Pfam" id="PF04313"/>
    </source>
</evidence>
<dbReference type="InterPro" id="IPR007409">
    <property type="entry name" value="Restrct_endonuc_type1_HsdR_N"/>
</dbReference>
<feature type="region of interest" description="Disordered" evidence="1">
    <location>
        <begin position="251"/>
        <end position="277"/>
    </location>
</feature>
<dbReference type="GO" id="GO:0009307">
    <property type="term" value="P:DNA restriction-modification system"/>
    <property type="evidence" value="ECO:0007669"/>
    <property type="project" value="UniProtKB-KW"/>
</dbReference>
<evidence type="ECO:0000256" key="1">
    <source>
        <dbReference type="SAM" id="MobiDB-lite"/>
    </source>
</evidence>
<proteinExistence type="predicted"/>
<dbReference type="InParanoid" id="K9TJX2"/>
<dbReference type="STRING" id="56110.Oscil6304_3253"/>
<dbReference type="KEGG" id="oac:Oscil6304_3253"/>
<dbReference type="OrthoDB" id="9148007at2"/>
<dbReference type="GO" id="GO:0009035">
    <property type="term" value="F:type I site-specific deoxyribonuclease activity"/>
    <property type="evidence" value="ECO:0007669"/>
    <property type="project" value="UniProtKB-EC"/>
</dbReference>
<dbReference type="EMBL" id="CP003607">
    <property type="protein sequence ID" value="AFY82830.1"/>
    <property type="molecule type" value="Genomic_DNA"/>
</dbReference>
<accession>K9TJX2</accession>
<name>K9TJX2_9CYAN</name>
<dbReference type="AlphaFoldDB" id="K9TJX2"/>